<dbReference type="RefSeq" id="WP_207541547.1">
    <property type="nucleotide sequence ID" value="NZ_JAFNAA010000002.1"/>
</dbReference>
<dbReference type="Proteomes" id="UP000664658">
    <property type="component" value="Unassembled WGS sequence"/>
</dbReference>
<dbReference type="EMBL" id="JAFNAA010000002">
    <property type="protein sequence ID" value="MBO1107040.1"/>
    <property type="molecule type" value="Genomic_DNA"/>
</dbReference>
<evidence type="ECO:0000313" key="4">
    <source>
        <dbReference type="Proteomes" id="UP000664658"/>
    </source>
</evidence>
<gene>
    <name evidence="3" type="ORF">J2R62_02170</name>
</gene>
<reference evidence="3" key="1">
    <citation type="submission" date="2021-03" db="EMBL/GenBank/DDBJ databases">
        <title>Plesiomonas shigelloides zfcc0051, isolated from zebrafish feces.</title>
        <authorList>
            <person name="Vanderhoek Z."/>
            <person name="Gaulke C."/>
        </authorList>
    </citation>
    <scope>NUCLEOTIDE SEQUENCE</scope>
    <source>
        <strain evidence="3">Zfcc0051</strain>
    </source>
</reference>
<dbReference type="InterPro" id="IPR032710">
    <property type="entry name" value="NTF2-like_dom_sf"/>
</dbReference>
<dbReference type="SUPFAM" id="SSF103642">
    <property type="entry name" value="Sec-C motif"/>
    <property type="match status" value="1"/>
</dbReference>
<evidence type="ECO:0000313" key="3">
    <source>
        <dbReference type="EMBL" id="MBO1107040.1"/>
    </source>
</evidence>
<evidence type="ECO:0000259" key="2">
    <source>
        <dbReference type="Pfam" id="PF17775"/>
    </source>
</evidence>
<organism evidence="3 4">
    <name type="scientific">Plesiomonas shigelloides</name>
    <name type="common">Aeromonas shigelloides</name>
    <dbReference type="NCBI Taxonomy" id="703"/>
    <lineage>
        <taxon>Bacteria</taxon>
        <taxon>Pseudomonadati</taxon>
        <taxon>Pseudomonadota</taxon>
        <taxon>Gammaproteobacteria</taxon>
        <taxon>Enterobacterales</taxon>
        <taxon>Enterobacteriaceae</taxon>
        <taxon>Plesiomonas</taxon>
    </lineage>
</organism>
<feature type="domain" description="YchJ-like middle NTF2-like" evidence="2">
    <location>
        <begin position="35"/>
        <end position="138"/>
    </location>
</feature>
<feature type="compositionally biased region" description="Polar residues" evidence="1">
    <location>
        <begin position="140"/>
        <end position="164"/>
    </location>
</feature>
<dbReference type="Gene3D" id="3.10.450.50">
    <property type="match status" value="1"/>
</dbReference>
<comment type="caution">
    <text evidence="3">The sequence shown here is derived from an EMBL/GenBank/DDBJ whole genome shotgun (WGS) entry which is preliminary data.</text>
</comment>
<evidence type="ECO:0000256" key="1">
    <source>
        <dbReference type="SAM" id="MobiDB-lite"/>
    </source>
</evidence>
<dbReference type="InterPro" id="IPR048469">
    <property type="entry name" value="YchJ-like_M"/>
</dbReference>
<dbReference type="NCBIfam" id="NF002592">
    <property type="entry name" value="PRK02250.1"/>
    <property type="match status" value="1"/>
</dbReference>
<name>A0A8I1W4E8_PLESH</name>
<dbReference type="PANTHER" id="PTHR33747:SF1">
    <property type="entry name" value="ADENYLATE CYCLASE-ASSOCIATED CAP C-TERMINAL DOMAIN-CONTAINING PROTEIN"/>
    <property type="match status" value="1"/>
</dbReference>
<feature type="region of interest" description="Disordered" evidence="1">
    <location>
        <begin position="140"/>
        <end position="166"/>
    </location>
</feature>
<dbReference type="SUPFAM" id="SSF54427">
    <property type="entry name" value="NTF2-like"/>
    <property type="match status" value="1"/>
</dbReference>
<sequence length="183" mass="20572">MTEHQTTPERCPCGSQRAFTDCCQPLLSGAQQAATPEALMRSRYSAHATGNPEYVIATYHSSRHAAEFREDIEQACHDVCWQSLEIVETTPASRAITDDDQEGWVEFIAHFSEEGHPGQLHERSRFVREQGLWRYIDGTMNQHDTSQTTQPAERQTPVRNSVNVGRNDPCPCGSGKKYKKCCG</sequence>
<protein>
    <submittedName>
        <fullName evidence="3">SEC-C domain-containing protein</fullName>
    </submittedName>
</protein>
<proteinExistence type="predicted"/>
<accession>A0A8I1W4E8</accession>
<dbReference type="InterPro" id="IPR004027">
    <property type="entry name" value="SEC_C_motif"/>
</dbReference>
<dbReference type="PANTHER" id="PTHR33747">
    <property type="entry name" value="UPF0225 PROTEIN SCO1677"/>
    <property type="match status" value="1"/>
</dbReference>
<dbReference type="Pfam" id="PF02810">
    <property type="entry name" value="SEC-C"/>
    <property type="match status" value="1"/>
</dbReference>
<dbReference type="AlphaFoldDB" id="A0A8I1W4E8"/>
<dbReference type="NCBIfam" id="NF002449">
    <property type="entry name" value="PRK01617.1"/>
    <property type="match status" value="1"/>
</dbReference>
<dbReference type="Pfam" id="PF17775">
    <property type="entry name" value="YchJ_M-like"/>
    <property type="match status" value="1"/>
</dbReference>